<gene>
    <name evidence="2" type="ORF">O6R08_01645</name>
</gene>
<evidence type="ECO:0000259" key="1">
    <source>
        <dbReference type="PROSITE" id="PS51094"/>
    </source>
</evidence>
<dbReference type="PANTHER" id="PTHR47738:SF3">
    <property type="entry name" value="PHOSPHOTRANSFERASE SYSTEM MANNITOL_FRUCTOSE-SPECIFIC IIA DOMAIN CONTAINING PROTEIN"/>
    <property type="match status" value="1"/>
</dbReference>
<reference evidence="2 3" key="2">
    <citation type="submission" date="2023-06" db="EMBL/GenBank/DDBJ databases">
        <title>The Gram-positive Non-spore-bearing Anaerobic Bacilli of Human Feces.</title>
        <authorList>
            <person name="Eggerth A.H."/>
        </authorList>
    </citation>
    <scope>NUCLEOTIDE SEQUENCE [LARGE SCALE GENOMIC DNA]</scope>
    <source>
        <strain evidence="2 3">CBA3108</strain>
    </source>
</reference>
<keyword evidence="2" id="KW-0813">Transport</keyword>
<feature type="domain" description="PTS EIIA type-2" evidence="1">
    <location>
        <begin position="1"/>
        <end position="150"/>
    </location>
</feature>
<dbReference type="InterPro" id="IPR002178">
    <property type="entry name" value="PTS_EIIA_type-2_dom"/>
</dbReference>
<dbReference type="InterPro" id="IPR016152">
    <property type="entry name" value="PTrfase/Anion_transptr"/>
</dbReference>
<sequence length="158" mass="17276">MQAPRLIVADVTATTRDDLFTQVNDRLLSDAMVKPSFLAAARAREETFPTGLDFSYVSIAIPHVDPEHVISPAVLVCRNSETTVFHAMDDPERSLDVRLSIWPLVTDPANQVEMLSAVISLVQDESSYQALLHGAPEEVAHRVSDVLPTGRIDGAAQE</sequence>
<dbReference type="Gene3D" id="3.40.930.10">
    <property type="entry name" value="Mannitol-specific EII, Chain A"/>
    <property type="match status" value="1"/>
</dbReference>
<dbReference type="SUPFAM" id="SSF55804">
    <property type="entry name" value="Phoshotransferase/anion transport protein"/>
    <property type="match status" value="1"/>
</dbReference>
<dbReference type="PANTHER" id="PTHR47738">
    <property type="entry name" value="PTS SYSTEM FRUCTOSE-LIKE EIIA COMPONENT-RELATED"/>
    <property type="match status" value="1"/>
</dbReference>
<accession>A0ABY7QZ05</accession>
<evidence type="ECO:0000313" key="3">
    <source>
        <dbReference type="Proteomes" id="UP001212097"/>
    </source>
</evidence>
<organism evidence="2 3">
    <name type="scientific">Cutibacterium equinum</name>
    <dbReference type="NCBI Taxonomy" id="3016342"/>
    <lineage>
        <taxon>Bacteria</taxon>
        <taxon>Bacillati</taxon>
        <taxon>Actinomycetota</taxon>
        <taxon>Actinomycetes</taxon>
        <taxon>Propionibacteriales</taxon>
        <taxon>Propionibacteriaceae</taxon>
        <taxon>Cutibacterium</taxon>
    </lineage>
</organism>
<evidence type="ECO:0000313" key="2">
    <source>
        <dbReference type="EMBL" id="WCC80275.1"/>
    </source>
</evidence>
<dbReference type="Proteomes" id="UP001212097">
    <property type="component" value="Chromosome"/>
</dbReference>
<dbReference type="PROSITE" id="PS51094">
    <property type="entry name" value="PTS_EIIA_TYPE_2"/>
    <property type="match status" value="1"/>
</dbReference>
<name>A0ABY7QZ05_9ACTN</name>
<dbReference type="EMBL" id="CP115668">
    <property type="protein sequence ID" value="WCC80275.1"/>
    <property type="molecule type" value="Genomic_DNA"/>
</dbReference>
<keyword evidence="2" id="KW-0762">Sugar transport</keyword>
<dbReference type="InterPro" id="IPR051541">
    <property type="entry name" value="PTS_SugarTrans_NitroReg"/>
</dbReference>
<protein>
    <submittedName>
        <fullName evidence="2">PTS sugar transporter subunit IIA</fullName>
    </submittedName>
</protein>
<dbReference type="Pfam" id="PF00359">
    <property type="entry name" value="PTS_EIIA_2"/>
    <property type="match status" value="1"/>
</dbReference>
<keyword evidence="3" id="KW-1185">Reference proteome</keyword>
<dbReference type="RefSeq" id="WP_271418456.1">
    <property type="nucleotide sequence ID" value="NZ_CP115668.1"/>
</dbReference>
<reference evidence="2 3" key="1">
    <citation type="submission" date="2023-01" db="EMBL/GenBank/DDBJ databases">
        <authorList>
            <person name="Lee S.H."/>
            <person name="Jung H.S."/>
            <person name="Yun J.U."/>
        </authorList>
    </citation>
    <scope>NUCLEOTIDE SEQUENCE [LARGE SCALE GENOMIC DNA]</scope>
    <source>
        <strain evidence="2 3">CBA3108</strain>
    </source>
</reference>
<proteinExistence type="predicted"/>